<dbReference type="EMBL" id="JBBJCI010000152">
    <property type="protein sequence ID" value="KAK7241785.1"/>
    <property type="molecule type" value="Genomic_DNA"/>
</dbReference>
<dbReference type="KEGG" id="aaf:AURANDRAFT_22037"/>
<dbReference type="InterPro" id="IPR025661">
    <property type="entry name" value="Pept_asp_AS"/>
</dbReference>
<dbReference type="InterPro" id="IPR013201">
    <property type="entry name" value="Prot_inhib_I29"/>
</dbReference>
<evidence type="ECO:0000313" key="2">
    <source>
        <dbReference type="Proteomes" id="UP001363151"/>
    </source>
</evidence>
<dbReference type="PROSITE" id="PS00139">
    <property type="entry name" value="THIOL_PROTEASE_CYS"/>
    <property type="match status" value="1"/>
</dbReference>
<dbReference type="SUPFAM" id="SSF54001">
    <property type="entry name" value="Cysteine proteinases"/>
    <property type="match status" value="1"/>
</dbReference>
<dbReference type="PRINTS" id="PR00705">
    <property type="entry name" value="PAPAIN"/>
</dbReference>
<sequence>MFVLLTLGFAAALPPRGPDLTMDYSYEQYVADFHKIVPKEARERRAATFAANLETIVAHNAKGASYVMGVNKFTDEAPPKGLHRGLRAAAPRRFAASEPVDVAALPKAVDWRDKGVVSGVKDQGGCGSCWAFASTATMESHVAIETGTLFQLSPQELVSCMPNPKECGGTGGCAGATSELAFQYYVDNGGVVQEFQMGYTSYYGKNGDCYIKNTTASKDKGPDPGGVQHPVATISGFEKLPVNEYAPLMRAVATKGPVAVSVDASWGGYESGIFETDTYDSVIDHAVVLVGYGTDEALGKDYWLVRNSWGPTWGEKGYIRLRRHAADLDAYCGVDTKPLDGVGCAAGPANMTTCGTSGILSDSAYPVGGRLV</sequence>
<dbReference type="Pfam" id="PF00112">
    <property type="entry name" value="Peptidase_C1"/>
    <property type="match status" value="1"/>
</dbReference>
<dbReference type="PROSITE" id="PS00640">
    <property type="entry name" value="THIOL_PROTEASE_ASN"/>
    <property type="match status" value="1"/>
</dbReference>
<keyword evidence="2" id="KW-1185">Reference proteome</keyword>
<dbReference type="InterPro" id="IPR000169">
    <property type="entry name" value="Pept_cys_AS"/>
</dbReference>
<name>A0ABR1FZU3_AURAN</name>
<dbReference type="Proteomes" id="UP001363151">
    <property type="component" value="Unassembled WGS sequence"/>
</dbReference>
<dbReference type="InterPro" id="IPR038765">
    <property type="entry name" value="Papain-like_cys_pep_sf"/>
</dbReference>
<dbReference type="Pfam" id="PF08246">
    <property type="entry name" value="Inhibitor_I29"/>
    <property type="match status" value="1"/>
</dbReference>
<reference evidence="1 2" key="1">
    <citation type="submission" date="2024-03" db="EMBL/GenBank/DDBJ databases">
        <title>Aureococcus anophagefferens CCMP1851 and Kratosvirus quantuckense: Draft genome of a second virus-susceptible host strain in the model system.</title>
        <authorList>
            <person name="Chase E."/>
            <person name="Truchon A.R."/>
            <person name="Schepens W."/>
            <person name="Wilhelm S.W."/>
        </authorList>
    </citation>
    <scope>NUCLEOTIDE SEQUENCE [LARGE SCALE GENOMIC DNA]</scope>
    <source>
        <strain evidence="1 2">CCMP1851</strain>
    </source>
</reference>
<comment type="caution">
    <text evidence="1">The sequence shown here is derived from an EMBL/GenBank/DDBJ whole genome shotgun (WGS) entry which is preliminary data.</text>
</comment>
<gene>
    <name evidence="1" type="ORF">SO694_00019040</name>
</gene>
<dbReference type="GO" id="GO:0008234">
    <property type="term" value="F:cysteine-type peptidase activity"/>
    <property type="evidence" value="ECO:0007669"/>
    <property type="project" value="InterPro"/>
</dbReference>
<dbReference type="GO" id="GO:0006508">
    <property type="term" value="P:proteolysis"/>
    <property type="evidence" value="ECO:0007669"/>
    <property type="project" value="InterPro"/>
</dbReference>
<dbReference type="PROSITE" id="PS00639">
    <property type="entry name" value="THIOL_PROTEASE_HIS"/>
    <property type="match status" value="1"/>
</dbReference>
<dbReference type="Gene3D" id="3.90.70.10">
    <property type="entry name" value="Cysteine proteinases"/>
    <property type="match status" value="1"/>
</dbReference>
<dbReference type="InterPro" id="IPR013128">
    <property type="entry name" value="Peptidase_C1A"/>
</dbReference>
<accession>A0ABR1FZU3</accession>
<dbReference type="PANTHER" id="PTHR12411">
    <property type="entry name" value="CYSTEINE PROTEASE FAMILY C1-RELATED"/>
    <property type="match status" value="1"/>
</dbReference>
<dbReference type="InterPro" id="IPR025660">
    <property type="entry name" value="Pept_his_AS"/>
</dbReference>
<proteinExistence type="predicted"/>
<evidence type="ECO:0000313" key="1">
    <source>
        <dbReference type="EMBL" id="KAK7241785.1"/>
    </source>
</evidence>
<dbReference type="InterPro" id="IPR000668">
    <property type="entry name" value="Peptidase_C1A_C"/>
</dbReference>
<dbReference type="CDD" id="cd02248">
    <property type="entry name" value="Peptidase_C1A"/>
    <property type="match status" value="1"/>
</dbReference>
<protein>
    <submittedName>
        <fullName evidence="1">Cysteine-type peptidase</fullName>
    </submittedName>
</protein>
<dbReference type="SMART" id="SM00848">
    <property type="entry name" value="Inhibitor_I29"/>
    <property type="match status" value="1"/>
</dbReference>
<dbReference type="SMART" id="SM00645">
    <property type="entry name" value="Pept_C1"/>
    <property type="match status" value="1"/>
</dbReference>
<organism evidence="1 2">
    <name type="scientific">Aureococcus anophagefferens</name>
    <name type="common">Harmful bloom alga</name>
    <dbReference type="NCBI Taxonomy" id="44056"/>
    <lineage>
        <taxon>Eukaryota</taxon>
        <taxon>Sar</taxon>
        <taxon>Stramenopiles</taxon>
        <taxon>Ochrophyta</taxon>
        <taxon>Pelagophyceae</taxon>
        <taxon>Pelagomonadales</taxon>
        <taxon>Pelagomonadaceae</taxon>
        <taxon>Aureococcus</taxon>
    </lineage>
</organism>
<dbReference type="InterPro" id="IPR039417">
    <property type="entry name" value="Peptidase_C1A_papain-like"/>
</dbReference>